<reference evidence="2" key="2">
    <citation type="submission" date="2015-01" db="EMBL/GenBank/DDBJ databases">
        <title>Evolutionary Origins and Diversification of the Mycorrhizal Mutualists.</title>
        <authorList>
            <consortium name="DOE Joint Genome Institute"/>
            <consortium name="Mycorrhizal Genomics Consortium"/>
            <person name="Kohler A."/>
            <person name="Kuo A."/>
            <person name="Nagy L.G."/>
            <person name="Floudas D."/>
            <person name="Copeland A."/>
            <person name="Barry K.W."/>
            <person name="Cichocki N."/>
            <person name="Veneault-Fourrey C."/>
            <person name="LaButti K."/>
            <person name="Lindquist E.A."/>
            <person name="Lipzen A."/>
            <person name="Lundell T."/>
            <person name="Morin E."/>
            <person name="Murat C."/>
            <person name="Riley R."/>
            <person name="Ohm R."/>
            <person name="Sun H."/>
            <person name="Tunlid A."/>
            <person name="Henrissat B."/>
            <person name="Grigoriev I.V."/>
            <person name="Hibbett D.S."/>
            <person name="Martin F."/>
        </authorList>
    </citation>
    <scope>NUCLEOTIDE SEQUENCE [LARGE SCALE GENOMIC DNA]</scope>
    <source>
        <strain evidence="2">h7</strain>
    </source>
</reference>
<accession>A0A0C2XZ40</accession>
<dbReference type="HOGENOM" id="CLU_667406_0_0_1"/>
<name>A0A0C2XZ40_HEBCY</name>
<dbReference type="InterPro" id="IPR035992">
    <property type="entry name" value="Ricin_B-like_lectins"/>
</dbReference>
<evidence type="ECO:0000313" key="2">
    <source>
        <dbReference type="Proteomes" id="UP000053424"/>
    </source>
</evidence>
<sequence length="412" mass="44375">MASVRLPLIPQGTYRIRGANAANANAYLDRQTDGSVTLQGSNSGPSQQWNISPAADGDYRIASITNANHILRTNDVDALVCLPTRRIFTWTIEPRRPDTFVIGIASNTLAITAQDARVVAAPRNNRDIQRWILDPNPLASDGTGNPASGTVPIFHNGVGVIVNANGPGRLHVLSFESIGGCPNVVGYTETNYSGTTRFLISHSYTFERYAFYWQGTGAATYGRGNSLVVKTPLGNGWGTAAIVGWNASNFVTGDVSARVQTAVLRDGMITAFIISEEAAVASSNALLFQNGNGAVVSATGPGKLHVLSFQSNARWSNRVGYVETTRTGTTRFVISHAYTYERYAFYWEGSGPANYAKGISPQALRRPLGNSWSNAAAAHWWTTDFVTENVNAQVQNAIVRNDVVTAFIIPEA</sequence>
<evidence type="ECO:0008006" key="3">
    <source>
        <dbReference type="Google" id="ProtNLM"/>
    </source>
</evidence>
<dbReference type="OrthoDB" id="3218528at2759"/>
<protein>
    <recommendedName>
        <fullName evidence="3">Ricin B lectin domain-containing protein</fullName>
    </recommendedName>
</protein>
<proteinExistence type="predicted"/>
<dbReference type="AlphaFoldDB" id="A0A0C2XZ40"/>
<evidence type="ECO:0000313" key="1">
    <source>
        <dbReference type="EMBL" id="KIM42913.1"/>
    </source>
</evidence>
<dbReference type="SUPFAM" id="SSF50370">
    <property type="entry name" value="Ricin B-like lectins"/>
    <property type="match status" value="1"/>
</dbReference>
<organism evidence="1 2">
    <name type="scientific">Hebeloma cylindrosporum</name>
    <dbReference type="NCBI Taxonomy" id="76867"/>
    <lineage>
        <taxon>Eukaryota</taxon>
        <taxon>Fungi</taxon>
        <taxon>Dikarya</taxon>
        <taxon>Basidiomycota</taxon>
        <taxon>Agaricomycotina</taxon>
        <taxon>Agaricomycetes</taxon>
        <taxon>Agaricomycetidae</taxon>
        <taxon>Agaricales</taxon>
        <taxon>Agaricineae</taxon>
        <taxon>Hymenogastraceae</taxon>
        <taxon>Hebeloma</taxon>
    </lineage>
</organism>
<dbReference type="Gene3D" id="2.80.10.50">
    <property type="match status" value="1"/>
</dbReference>
<keyword evidence="2" id="KW-1185">Reference proteome</keyword>
<dbReference type="EMBL" id="KN831777">
    <property type="protein sequence ID" value="KIM42913.1"/>
    <property type="molecule type" value="Genomic_DNA"/>
</dbReference>
<dbReference type="Proteomes" id="UP000053424">
    <property type="component" value="Unassembled WGS sequence"/>
</dbReference>
<gene>
    <name evidence="1" type="ORF">M413DRAFT_444533</name>
</gene>
<reference evidence="1 2" key="1">
    <citation type="submission" date="2014-04" db="EMBL/GenBank/DDBJ databases">
        <authorList>
            <consortium name="DOE Joint Genome Institute"/>
            <person name="Kuo A."/>
            <person name="Gay G."/>
            <person name="Dore J."/>
            <person name="Kohler A."/>
            <person name="Nagy L.G."/>
            <person name="Floudas D."/>
            <person name="Copeland A."/>
            <person name="Barry K.W."/>
            <person name="Cichocki N."/>
            <person name="Veneault-Fourrey C."/>
            <person name="LaButti K."/>
            <person name="Lindquist E.A."/>
            <person name="Lipzen A."/>
            <person name="Lundell T."/>
            <person name="Morin E."/>
            <person name="Murat C."/>
            <person name="Sun H."/>
            <person name="Tunlid A."/>
            <person name="Henrissat B."/>
            <person name="Grigoriev I.V."/>
            <person name="Hibbett D.S."/>
            <person name="Martin F."/>
            <person name="Nordberg H.P."/>
            <person name="Cantor M.N."/>
            <person name="Hua S.X."/>
        </authorList>
    </citation>
    <scope>NUCLEOTIDE SEQUENCE [LARGE SCALE GENOMIC DNA]</scope>
    <source>
        <strain evidence="2">h7</strain>
    </source>
</reference>